<evidence type="ECO:0000313" key="6">
    <source>
        <dbReference type="EMBL" id="BDE96016.1"/>
    </source>
</evidence>
<dbReference type="PROSITE" id="PS50043">
    <property type="entry name" value="HTH_LUXR_2"/>
    <property type="match status" value="1"/>
</dbReference>
<sequence length="412" mass="46111">MQTNYLKYFVDVARHGSISAAANINFISSQGMSRSLGVLETELGCKLFRRTSNKMVLNRYGEALLPYASEMLRAQADMLACVAELSADEQRGEDDGVVAYLNNVCFDSAFFGPLVDSFDEVSARARYFQCDNDEVVEKLLSSDEGDPVIGLLCLFSIDEERNAHFVRSLQQQGFKYQPYLHSYDEVLVSKGSDLAKRPALSRADILSKRLIVPKGDIRRVVESKFGSDAISMVTSDNSFRFKVVAADEAISVVPAFYKLLDPLNIMRDNDLATVPMKDPYYLEIGFAARPEVLDSLFIKDFFSKLNSYYLAFSNSQYMTLITSDLTVYRPDGTFDERSDAESLNAIEDRFGISPRERDVFECLAEGDTAMAIADKLYISTATAKSHIYSIYKKLGIHSQNQLLGIVEVGKRS</sequence>
<evidence type="ECO:0000259" key="4">
    <source>
        <dbReference type="PROSITE" id="PS50043"/>
    </source>
</evidence>
<reference evidence="6 7" key="1">
    <citation type="submission" date="2022-01" db="EMBL/GenBank/DDBJ databases">
        <title>Novel bile acid biosynthetic pathways are enriched in the microbiome of centenarians.</title>
        <authorList>
            <person name="Sato Y."/>
            <person name="Atarashi K."/>
            <person name="Plichta R.D."/>
            <person name="Arai Y."/>
            <person name="Sasajima S."/>
            <person name="Kearney M.S."/>
            <person name="Suda W."/>
            <person name="Takeshita K."/>
            <person name="Sasaki T."/>
            <person name="Okamoto S."/>
            <person name="Skelly N.A."/>
            <person name="Okamura Y."/>
            <person name="Vlamakis H."/>
            <person name="Li Y."/>
            <person name="Tanoue T."/>
            <person name="Takei H."/>
            <person name="Nittono H."/>
            <person name="Narushima S."/>
            <person name="Irie J."/>
            <person name="Itoh H."/>
            <person name="Moriya K."/>
            <person name="Sugiura Y."/>
            <person name="Suematsu M."/>
            <person name="Moritoki N."/>
            <person name="Shibata S."/>
            <person name="Littman R.D."/>
            <person name="Fischbach A.M."/>
            <person name="Uwamino Y."/>
            <person name="Inoue T."/>
            <person name="Honda A."/>
            <person name="Hattori M."/>
            <person name="Murai T."/>
            <person name="Xavier J.R."/>
            <person name="Hirose N."/>
            <person name="Honda K."/>
        </authorList>
    </citation>
    <scope>NUCLEOTIDE SEQUENCE [LARGE SCALE GENOMIC DNA]</scope>
    <source>
        <strain evidence="6 7">CE91-St30</strain>
    </source>
</reference>
<evidence type="ECO:0000313" key="7">
    <source>
        <dbReference type="Proteomes" id="UP001320544"/>
    </source>
</evidence>
<dbReference type="InterPro" id="IPR036390">
    <property type="entry name" value="WH_DNA-bd_sf"/>
</dbReference>
<dbReference type="SUPFAM" id="SSF46785">
    <property type="entry name" value="Winged helix' DNA-binding domain"/>
    <property type="match status" value="1"/>
</dbReference>
<feature type="domain" description="HTH luxR-type" evidence="4">
    <location>
        <begin position="345"/>
        <end position="410"/>
    </location>
</feature>
<accession>A0ABM7WIC9</accession>
<organism evidence="6 7">
    <name type="scientific">Raoultibacter timonensis</name>
    <dbReference type="NCBI Taxonomy" id="1907662"/>
    <lineage>
        <taxon>Bacteria</taxon>
        <taxon>Bacillati</taxon>
        <taxon>Actinomycetota</taxon>
        <taxon>Coriobacteriia</taxon>
        <taxon>Eggerthellales</taxon>
        <taxon>Eggerthellaceae</taxon>
        <taxon>Raoultibacter</taxon>
    </lineage>
</organism>
<evidence type="ECO:0000256" key="2">
    <source>
        <dbReference type="ARBA" id="ARBA00023015"/>
    </source>
</evidence>
<evidence type="ECO:0008006" key="8">
    <source>
        <dbReference type="Google" id="ProtNLM"/>
    </source>
</evidence>
<dbReference type="InterPro" id="IPR000792">
    <property type="entry name" value="Tscrpt_reg_LuxR_C"/>
</dbReference>
<dbReference type="RefSeq" id="WP_244412270.1">
    <property type="nucleotide sequence ID" value="NZ_AP025564.1"/>
</dbReference>
<dbReference type="SMART" id="SM00421">
    <property type="entry name" value="HTH_LUXR"/>
    <property type="match status" value="1"/>
</dbReference>
<name>A0ABM7WIC9_9ACTN</name>
<dbReference type="Pfam" id="PF00196">
    <property type="entry name" value="GerE"/>
    <property type="match status" value="1"/>
</dbReference>
<dbReference type="PANTHER" id="PTHR30126">
    <property type="entry name" value="HTH-TYPE TRANSCRIPTIONAL REGULATOR"/>
    <property type="match status" value="1"/>
</dbReference>
<dbReference type="EMBL" id="AP025564">
    <property type="protein sequence ID" value="BDE96016.1"/>
    <property type="molecule type" value="Genomic_DNA"/>
</dbReference>
<dbReference type="InterPro" id="IPR000847">
    <property type="entry name" value="LysR_HTH_N"/>
</dbReference>
<gene>
    <name evidence="6" type="ORF">CE91St30_13490</name>
</gene>
<keyword evidence="3" id="KW-0804">Transcription</keyword>
<protein>
    <recommendedName>
        <fullName evidence="8">Regulatory LuxR family protein</fullName>
    </recommendedName>
</protein>
<dbReference type="Proteomes" id="UP001320544">
    <property type="component" value="Chromosome"/>
</dbReference>
<dbReference type="CDD" id="cd06170">
    <property type="entry name" value="LuxR_C_like"/>
    <property type="match status" value="1"/>
</dbReference>
<dbReference type="SUPFAM" id="SSF46894">
    <property type="entry name" value="C-terminal effector domain of the bipartite response regulators"/>
    <property type="match status" value="1"/>
</dbReference>
<dbReference type="InterPro" id="IPR036388">
    <property type="entry name" value="WH-like_DNA-bd_sf"/>
</dbReference>
<dbReference type="Gene3D" id="1.10.10.10">
    <property type="entry name" value="Winged helix-like DNA-binding domain superfamily/Winged helix DNA-binding domain"/>
    <property type="match status" value="2"/>
</dbReference>
<dbReference type="PROSITE" id="PS50931">
    <property type="entry name" value="HTH_LYSR"/>
    <property type="match status" value="1"/>
</dbReference>
<feature type="domain" description="HTH lysR-type" evidence="5">
    <location>
        <begin position="1"/>
        <end position="58"/>
    </location>
</feature>
<evidence type="ECO:0000256" key="1">
    <source>
        <dbReference type="ARBA" id="ARBA00009437"/>
    </source>
</evidence>
<keyword evidence="7" id="KW-1185">Reference proteome</keyword>
<dbReference type="Pfam" id="PF00126">
    <property type="entry name" value="HTH_1"/>
    <property type="match status" value="1"/>
</dbReference>
<evidence type="ECO:0000256" key="3">
    <source>
        <dbReference type="ARBA" id="ARBA00023163"/>
    </source>
</evidence>
<evidence type="ECO:0000259" key="5">
    <source>
        <dbReference type="PROSITE" id="PS50931"/>
    </source>
</evidence>
<comment type="similarity">
    <text evidence="1">Belongs to the LysR transcriptional regulatory family.</text>
</comment>
<proteinExistence type="inferred from homology"/>
<keyword evidence="2" id="KW-0805">Transcription regulation</keyword>
<dbReference type="InterPro" id="IPR016032">
    <property type="entry name" value="Sig_transdc_resp-reg_C-effctor"/>
</dbReference>
<dbReference type="PRINTS" id="PR00038">
    <property type="entry name" value="HTHLUXR"/>
</dbReference>